<dbReference type="RefSeq" id="WP_072284532.1">
    <property type="nucleotide sequence ID" value="NZ_CP015519.1"/>
</dbReference>
<evidence type="ECO:0000313" key="3">
    <source>
        <dbReference type="Proteomes" id="UP000182517"/>
    </source>
</evidence>
<dbReference type="Pfam" id="PF10028">
    <property type="entry name" value="DUF2270"/>
    <property type="match status" value="1"/>
</dbReference>
<organism evidence="2 3">
    <name type="scientific">Syntrophotalea acetylenivorans</name>
    <dbReference type="NCBI Taxonomy" id="1842532"/>
    <lineage>
        <taxon>Bacteria</taxon>
        <taxon>Pseudomonadati</taxon>
        <taxon>Thermodesulfobacteriota</taxon>
        <taxon>Desulfuromonadia</taxon>
        <taxon>Desulfuromonadales</taxon>
        <taxon>Syntrophotaleaceae</taxon>
        <taxon>Syntrophotalea</taxon>
    </lineage>
</organism>
<dbReference type="InterPro" id="IPR014470">
    <property type="entry name" value="UCP01500"/>
</dbReference>
<dbReference type="EMBL" id="CP015519">
    <property type="protein sequence ID" value="APG28505.1"/>
    <property type="molecule type" value="Genomic_DNA"/>
</dbReference>
<name>A0A1L3GRG6_9BACT</name>
<dbReference type="STRING" id="1842532.A7E78_12035"/>
<feature type="transmembrane region" description="Helical" evidence="1">
    <location>
        <begin position="146"/>
        <end position="165"/>
    </location>
</feature>
<dbReference type="PIRSF" id="PIRSF015000">
    <property type="entry name" value="UCP01500"/>
    <property type="match status" value="1"/>
</dbReference>
<keyword evidence="1" id="KW-0812">Transmembrane</keyword>
<evidence type="ECO:0000256" key="1">
    <source>
        <dbReference type="SAM" id="Phobius"/>
    </source>
</evidence>
<accession>A0A1L3GRG6</accession>
<keyword evidence="3" id="KW-1185">Reference proteome</keyword>
<gene>
    <name evidence="2" type="ORF">A7E78_12035</name>
</gene>
<feature type="transmembrane region" description="Helical" evidence="1">
    <location>
        <begin position="185"/>
        <end position="204"/>
    </location>
</feature>
<evidence type="ECO:0000313" key="2">
    <source>
        <dbReference type="EMBL" id="APG28505.1"/>
    </source>
</evidence>
<dbReference type="AlphaFoldDB" id="A0A1L3GRG6"/>
<proteinExistence type="predicted"/>
<feature type="transmembrane region" description="Helical" evidence="1">
    <location>
        <begin position="62"/>
        <end position="80"/>
    </location>
</feature>
<sequence>MPDSAPDRQELTRAETITALAHYYRAEATRSLAWRERLDRTTNWAVGTTAAFLGFSFSHPEITHSSFLFGLAMIYVLLVVEARRFRFYDAYEYRVRLIHQNFVHSILQGRMDHGPEAPWRKELAQDLLHPRYKISRFQALGQRIHANYIYLFAILLAGWLLKIKLHPLPARSWRQYLDQAGIGGWPGWLTLSLMAIFFVHLLFLRHFGRKQRGGRDLVYPHESNDQNSPLTDL</sequence>
<reference evidence="2 3" key="1">
    <citation type="journal article" date="2017" name="Genome Announc.">
        <title>Complete Genome Sequences of Two Acetylene-Fermenting Pelobacter acetylenicus Strains.</title>
        <authorList>
            <person name="Sutton J.M."/>
            <person name="Baesman S.M."/>
            <person name="Fierst J.L."/>
            <person name="Poret-Peterson A.T."/>
            <person name="Oremland R.S."/>
            <person name="Dunlap D.S."/>
            <person name="Akob D.M."/>
        </authorList>
    </citation>
    <scope>NUCLEOTIDE SEQUENCE [LARGE SCALE GENOMIC DNA]</scope>
    <source>
        <strain evidence="2 3">SFB93</strain>
    </source>
</reference>
<dbReference type="Proteomes" id="UP000182517">
    <property type="component" value="Chromosome"/>
</dbReference>
<keyword evidence="1" id="KW-1133">Transmembrane helix</keyword>
<keyword evidence="1" id="KW-0472">Membrane</keyword>
<protein>
    <submittedName>
        <fullName evidence="2">Permease</fullName>
    </submittedName>
</protein>
<dbReference type="KEGG" id="pef:A7E78_12035"/>
<dbReference type="OrthoDB" id="9815569at2"/>